<gene>
    <name evidence="1" type="ORF">NDU88_005005</name>
</gene>
<dbReference type="EMBL" id="JANPWB010000014">
    <property type="protein sequence ID" value="KAJ1099912.1"/>
    <property type="molecule type" value="Genomic_DNA"/>
</dbReference>
<sequence length="211" mass="23869">MRADALTDSVFMQIVDESVDHSFEENWESAANCATEWDAMKVVLKGDCMKMTYDIKMQLMRMTDVHEGNLKKLEEEIMGSPQKAGEWKTTNRELLDMWDSLDKFVHAAHTQHIYEGGDWASRMLTRLISNKARGQQIAGVEDVQGQMVTLQQGISEVFAAHLRKDYTQLCALSLTSLTCRLADGLFTSRIQEFFGCATHQGGDYGCDLHFS</sequence>
<organism evidence="1 2">
    <name type="scientific">Pleurodeles waltl</name>
    <name type="common">Iberian ribbed newt</name>
    <dbReference type="NCBI Taxonomy" id="8319"/>
    <lineage>
        <taxon>Eukaryota</taxon>
        <taxon>Metazoa</taxon>
        <taxon>Chordata</taxon>
        <taxon>Craniata</taxon>
        <taxon>Vertebrata</taxon>
        <taxon>Euteleostomi</taxon>
        <taxon>Amphibia</taxon>
        <taxon>Batrachia</taxon>
        <taxon>Caudata</taxon>
        <taxon>Salamandroidea</taxon>
        <taxon>Salamandridae</taxon>
        <taxon>Pleurodelinae</taxon>
        <taxon>Pleurodeles</taxon>
    </lineage>
</organism>
<proteinExistence type="predicted"/>
<keyword evidence="2" id="KW-1185">Reference proteome</keyword>
<accession>A0AAV7M8P4</accession>
<comment type="caution">
    <text evidence="1">The sequence shown here is derived from an EMBL/GenBank/DDBJ whole genome shotgun (WGS) entry which is preliminary data.</text>
</comment>
<evidence type="ECO:0000313" key="1">
    <source>
        <dbReference type="EMBL" id="KAJ1099912.1"/>
    </source>
</evidence>
<reference evidence="1" key="1">
    <citation type="journal article" date="2022" name="bioRxiv">
        <title>Sequencing and chromosome-scale assembly of the giantPleurodeles waltlgenome.</title>
        <authorList>
            <person name="Brown T."/>
            <person name="Elewa A."/>
            <person name="Iarovenko S."/>
            <person name="Subramanian E."/>
            <person name="Araus A.J."/>
            <person name="Petzold A."/>
            <person name="Susuki M."/>
            <person name="Suzuki K.-i.T."/>
            <person name="Hayashi T."/>
            <person name="Toyoda A."/>
            <person name="Oliveira C."/>
            <person name="Osipova E."/>
            <person name="Leigh N.D."/>
            <person name="Simon A."/>
            <person name="Yun M.H."/>
        </authorList>
    </citation>
    <scope>NUCLEOTIDE SEQUENCE</scope>
    <source>
        <strain evidence="1">20211129_DDA</strain>
        <tissue evidence="1">Liver</tissue>
    </source>
</reference>
<dbReference type="Proteomes" id="UP001066276">
    <property type="component" value="Chromosome 10"/>
</dbReference>
<name>A0AAV7M8P4_PLEWA</name>
<evidence type="ECO:0000313" key="2">
    <source>
        <dbReference type="Proteomes" id="UP001066276"/>
    </source>
</evidence>
<protein>
    <submittedName>
        <fullName evidence="1">Uncharacterized protein</fullName>
    </submittedName>
</protein>
<dbReference type="AlphaFoldDB" id="A0AAV7M8P4"/>